<dbReference type="PRINTS" id="PR00258">
    <property type="entry name" value="SPERACTRCPTR"/>
</dbReference>
<dbReference type="PROSITE" id="PS50287">
    <property type="entry name" value="SRCR_2"/>
    <property type="match status" value="1"/>
</dbReference>
<dbReference type="FunFam" id="3.10.250.10:FF:000001">
    <property type="entry name" value="Lysyl oxidase 4 isoform X1"/>
    <property type="match status" value="1"/>
</dbReference>
<feature type="domain" description="SRCR" evidence="11">
    <location>
        <begin position="262"/>
        <end position="365"/>
    </location>
</feature>
<dbReference type="EMBL" id="HBEO01024554">
    <property type="protein sequence ID" value="CAD8495227.1"/>
    <property type="molecule type" value="Transcribed_RNA"/>
</dbReference>
<gene>
    <name evidence="12" type="ORF">HPHI1048_LOCUS16521</name>
</gene>
<evidence type="ECO:0000259" key="11">
    <source>
        <dbReference type="PROSITE" id="PS50287"/>
    </source>
</evidence>
<evidence type="ECO:0000256" key="4">
    <source>
        <dbReference type="ARBA" id="ARBA00022968"/>
    </source>
</evidence>
<keyword evidence="8" id="KW-0675">Receptor</keyword>
<evidence type="ECO:0000256" key="10">
    <source>
        <dbReference type="SAM" id="Phobius"/>
    </source>
</evidence>
<evidence type="ECO:0000256" key="8">
    <source>
        <dbReference type="ARBA" id="ARBA00023170"/>
    </source>
</evidence>
<accession>A0A7S0EW19</accession>
<dbReference type="SMART" id="SM00202">
    <property type="entry name" value="SR"/>
    <property type="match status" value="1"/>
</dbReference>
<keyword evidence="5 10" id="KW-1133">Transmembrane helix</keyword>
<dbReference type="PANTHER" id="PTHR48071">
    <property type="entry name" value="SRCR DOMAIN-CONTAINING PROTEIN"/>
    <property type="match status" value="1"/>
</dbReference>
<name>A0A7S0EW19_9CRYP</name>
<comment type="subcellular location">
    <subcellularLocation>
        <location evidence="1">Membrane</location>
        <topology evidence="1">Single-pass type II membrane protein</topology>
    </subcellularLocation>
</comment>
<feature type="region of interest" description="Disordered" evidence="9">
    <location>
        <begin position="182"/>
        <end position="234"/>
    </location>
</feature>
<keyword evidence="3" id="KW-0732">Signal</keyword>
<feature type="transmembrane region" description="Helical" evidence="10">
    <location>
        <begin position="25"/>
        <end position="43"/>
    </location>
</feature>
<keyword evidence="4" id="KW-0735">Signal-anchor</keyword>
<keyword evidence="7" id="KW-1015">Disulfide bond</keyword>
<dbReference type="Pfam" id="PF01391">
    <property type="entry name" value="Collagen"/>
    <property type="match status" value="1"/>
</dbReference>
<dbReference type="InterPro" id="IPR008160">
    <property type="entry name" value="Collagen"/>
</dbReference>
<dbReference type="Pfam" id="PF00530">
    <property type="entry name" value="SRCR"/>
    <property type="match status" value="1"/>
</dbReference>
<protein>
    <recommendedName>
        <fullName evidence="11">SRCR domain-containing protein</fullName>
    </recommendedName>
</protein>
<dbReference type="PANTHER" id="PTHR48071:SF18">
    <property type="entry name" value="DELETED IN MALIGNANT BRAIN TUMORS 1 PROTEIN-RELATED"/>
    <property type="match status" value="1"/>
</dbReference>
<evidence type="ECO:0000256" key="1">
    <source>
        <dbReference type="ARBA" id="ARBA00004606"/>
    </source>
</evidence>
<dbReference type="Gene3D" id="3.10.250.10">
    <property type="entry name" value="SRCR-like domain"/>
    <property type="match status" value="1"/>
</dbReference>
<keyword evidence="6 10" id="KW-0472">Membrane</keyword>
<proteinExistence type="predicted"/>
<dbReference type="AlphaFoldDB" id="A0A7S0EW19"/>
<evidence type="ECO:0000313" key="12">
    <source>
        <dbReference type="EMBL" id="CAD8495227.1"/>
    </source>
</evidence>
<keyword evidence="2 10" id="KW-0812">Transmembrane</keyword>
<evidence type="ECO:0000256" key="7">
    <source>
        <dbReference type="ARBA" id="ARBA00023157"/>
    </source>
</evidence>
<evidence type="ECO:0000256" key="3">
    <source>
        <dbReference type="ARBA" id="ARBA00022729"/>
    </source>
</evidence>
<dbReference type="InterPro" id="IPR001190">
    <property type="entry name" value="SRCR"/>
</dbReference>
<reference evidence="12" key="1">
    <citation type="submission" date="2021-01" db="EMBL/GenBank/DDBJ databases">
        <authorList>
            <person name="Corre E."/>
            <person name="Pelletier E."/>
            <person name="Niang G."/>
            <person name="Scheremetjew M."/>
            <person name="Finn R."/>
            <person name="Kale V."/>
            <person name="Holt S."/>
            <person name="Cochrane G."/>
            <person name="Meng A."/>
            <person name="Brown T."/>
            <person name="Cohen L."/>
        </authorList>
    </citation>
    <scope>NUCLEOTIDE SEQUENCE</scope>
    <source>
        <strain evidence="12">CCMP325</strain>
    </source>
</reference>
<evidence type="ECO:0000256" key="5">
    <source>
        <dbReference type="ARBA" id="ARBA00022989"/>
    </source>
</evidence>
<dbReference type="InterPro" id="IPR036772">
    <property type="entry name" value="SRCR-like_dom_sf"/>
</dbReference>
<evidence type="ECO:0000256" key="2">
    <source>
        <dbReference type="ARBA" id="ARBA00022692"/>
    </source>
</evidence>
<sequence>MAVRRAEDQPLLGAMAMSGTKRSRWISVSVVTLLGMTAIVSLVNVDLSNPVRVEELLSYAPTNVRLMRGGGMVQLPPLPAGVTTADQSPTVPLAFMAEEKELDEDLSRVEADDQRLLQRENVIDSADKAVETYVNEEEESISRDVKKVNEEDTDEINAVIPQRGEPGPPGLRGMDGVDGVAGLTGPIGPQGASGPRGPPGPMGPPGYEGERGDRGAEGPQGKTGTIGEAGVIGKPGPFGGQGPSEGWRSSAGVCPAASTSTMRLVDCNSRACRLEVLHEDEWGTVCSDQFGDHNAGTICKAFGFEGEGQKVENFLSGKSLIGGQGKIWLSKVRCSGKETDIAQCKHSGWGKHTCGHAQEVGLCCRPLKWASGSD</sequence>
<dbReference type="SUPFAM" id="SSF56487">
    <property type="entry name" value="SRCR-like"/>
    <property type="match status" value="1"/>
</dbReference>
<evidence type="ECO:0000256" key="6">
    <source>
        <dbReference type="ARBA" id="ARBA00023136"/>
    </source>
</evidence>
<organism evidence="12">
    <name type="scientific">Hanusia phi</name>
    <dbReference type="NCBI Taxonomy" id="3032"/>
    <lineage>
        <taxon>Eukaryota</taxon>
        <taxon>Cryptophyceae</taxon>
        <taxon>Pyrenomonadales</taxon>
        <taxon>Geminigeraceae</taxon>
        <taxon>Hanusia</taxon>
    </lineage>
</organism>
<dbReference type="GO" id="GO:0016020">
    <property type="term" value="C:membrane"/>
    <property type="evidence" value="ECO:0007669"/>
    <property type="project" value="UniProtKB-SubCell"/>
</dbReference>
<evidence type="ECO:0000256" key="9">
    <source>
        <dbReference type="SAM" id="MobiDB-lite"/>
    </source>
</evidence>